<gene>
    <name evidence="1" type="ORF">MILVUS5_LOCUS9698</name>
</gene>
<protein>
    <submittedName>
        <fullName evidence="1">Uncharacterized protein</fullName>
    </submittedName>
</protein>
<accession>A0ACB0J7R9</accession>
<dbReference type="Proteomes" id="UP001177021">
    <property type="component" value="Unassembled WGS sequence"/>
</dbReference>
<organism evidence="1 2">
    <name type="scientific">Trifolium pratense</name>
    <name type="common">Red clover</name>
    <dbReference type="NCBI Taxonomy" id="57577"/>
    <lineage>
        <taxon>Eukaryota</taxon>
        <taxon>Viridiplantae</taxon>
        <taxon>Streptophyta</taxon>
        <taxon>Embryophyta</taxon>
        <taxon>Tracheophyta</taxon>
        <taxon>Spermatophyta</taxon>
        <taxon>Magnoliopsida</taxon>
        <taxon>eudicotyledons</taxon>
        <taxon>Gunneridae</taxon>
        <taxon>Pentapetalae</taxon>
        <taxon>rosids</taxon>
        <taxon>fabids</taxon>
        <taxon>Fabales</taxon>
        <taxon>Fabaceae</taxon>
        <taxon>Papilionoideae</taxon>
        <taxon>50 kb inversion clade</taxon>
        <taxon>NPAAA clade</taxon>
        <taxon>Hologalegina</taxon>
        <taxon>IRL clade</taxon>
        <taxon>Trifolieae</taxon>
        <taxon>Trifolium</taxon>
    </lineage>
</organism>
<name>A0ACB0J7R9_TRIPR</name>
<evidence type="ECO:0000313" key="2">
    <source>
        <dbReference type="Proteomes" id="UP001177021"/>
    </source>
</evidence>
<feature type="non-terminal residue" evidence="1">
    <location>
        <position position="1"/>
    </location>
</feature>
<proteinExistence type="predicted"/>
<feature type="non-terminal residue" evidence="1">
    <location>
        <position position="512"/>
    </location>
</feature>
<evidence type="ECO:0000313" key="1">
    <source>
        <dbReference type="EMBL" id="CAJ2639717.1"/>
    </source>
</evidence>
<keyword evidence="2" id="KW-1185">Reference proteome</keyword>
<comment type="caution">
    <text evidence="1">The sequence shown here is derived from an EMBL/GenBank/DDBJ whole genome shotgun (WGS) entry which is preliminary data.</text>
</comment>
<dbReference type="EMBL" id="CASHSV030000024">
    <property type="protein sequence ID" value="CAJ2639717.1"/>
    <property type="molecule type" value="Genomic_DNA"/>
</dbReference>
<sequence length="512" mass="59498">MNEQPLKTLIEVREDFMLSPAGDSQTTLRTAHFLKPIANSIHESTFKVNPFSSSSVSGLKERPLTTHFHGWRYNQEKWFYWVDKLKPKYEHLWRKAGIFQAIMSTKCYIHKYVNLLIGVVNNWCSETNTFVFPFGESTITLEDVLVLGGYPIRGDPVFTSLEDQELREVQKKLILARQQLTNRKQRGQRTSLAWMDIFIDKGSEIEHEAFLATWLSMFVFPHLSLVKSCLFPIAIHLARGNPIALAPAVLASLYKDLSFFKKTIVDLSKYPIDEVTIRSPFYLVQIWVWERFKNLQPQPMLINHGDPFLLRWHKVRSLLMKIDSVKLALDSATNDFVWRPYVRYSDKCGIFYPNDEIWIPFKKDLVDEQMLSFVISLRVSELVGFDSIEQYLPHRVAMQFGFDQDVPSYVPRFNETQAIAWKNYCRSISDKKLYFPARLFEADVTTRYSKWWKQSILGRGDFLQNIVRKKRSPGLRKSRPFVGKANGTGNYVGVPPGFPLNLVDSLTFAKFC</sequence>
<reference evidence="1" key="1">
    <citation type="submission" date="2023-10" db="EMBL/GenBank/DDBJ databases">
        <authorList>
            <person name="Rodriguez Cubillos JULIANA M."/>
            <person name="De Vega J."/>
        </authorList>
    </citation>
    <scope>NUCLEOTIDE SEQUENCE</scope>
</reference>